<keyword evidence="1" id="KW-0472">Membrane</keyword>
<sequence length="224" mass="24972">MPPTTPHPGSRARSWLSLRAWWVTPAWVNEPFEHQRRIDPFGHRVHTTLACLACLCLAGPTSAVELGAIPVLCAFLIRFHRHWRTLPRLFLQPVILVVLLWTLLALASRLWSFGLHTPLNTWGDEFGSLRFGFLLIALWPVADRRALLLGAIVLGFALGQLSQLSHGIGLAFDIDWMTWNRLPGRNSGWWDPVVGGSLLTAALGLHLPAALWGRGLWRILGIVG</sequence>
<organism evidence="2">
    <name type="scientific">hydrothermal vent metagenome</name>
    <dbReference type="NCBI Taxonomy" id="652676"/>
    <lineage>
        <taxon>unclassified sequences</taxon>
        <taxon>metagenomes</taxon>
        <taxon>ecological metagenomes</taxon>
    </lineage>
</organism>
<feature type="transmembrane region" description="Helical" evidence="1">
    <location>
        <begin position="89"/>
        <end position="106"/>
    </location>
</feature>
<gene>
    <name evidence="2" type="ORF">MNBD_PLANCTO03-267</name>
</gene>
<keyword evidence="1" id="KW-1133">Transmembrane helix</keyword>
<feature type="transmembrane region" description="Helical" evidence="1">
    <location>
        <begin position="47"/>
        <end position="77"/>
    </location>
</feature>
<feature type="transmembrane region" description="Helical" evidence="1">
    <location>
        <begin position="192"/>
        <end position="212"/>
    </location>
</feature>
<protein>
    <submittedName>
        <fullName evidence="2">Uncharacterized protein</fullName>
    </submittedName>
</protein>
<dbReference type="EMBL" id="UOGK01000082">
    <property type="protein sequence ID" value="VAX36883.1"/>
    <property type="molecule type" value="Genomic_DNA"/>
</dbReference>
<reference evidence="2" key="1">
    <citation type="submission" date="2018-06" db="EMBL/GenBank/DDBJ databases">
        <authorList>
            <person name="Zhirakovskaya E."/>
        </authorList>
    </citation>
    <scope>NUCLEOTIDE SEQUENCE</scope>
</reference>
<name>A0A3B1DJD9_9ZZZZ</name>
<keyword evidence="1" id="KW-0812">Transmembrane</keyword>
<evidence type="ECO:0000313" key="2">
    <source>
        <dbReference type="EMBL" id="VAX36883.1"/>
    </source>
</evidence>
<proteinExistence type="predicted"/>
<dbReference type="AlphaFoldDB" id="A0A3B1DJD9"/>
<feature type="transmembrane region" description="Helical" evidence="1">
    <location>
        <begin position="149"/>
        <end position="172"/>
    </location>
</feature>
<evidence type="ECO:0000256" key="1">
    <source>
        <dbReference type="SAM" id="Phobius"/>
    </source>
</evidence>
<feature type="non-terminal residue" evidence="2">
    <location>
        <position position="224"/>
    </location>
</feature>
<feature type="transmembrane region" description="Helical" evidence="1">
    <location>
        <begin position="126"/>
        <end position="142"/>
    </location>
</feature>
<accession>A0A3B1DJD9</accession>